<dbReference type="GO" id="GO:0003941">
    <property type="term" value="F:L-serine ammonia-lyase activity"/>
    <property type="evidence" value="ECO:0007669"/>
    <property type="project" value="UniProtKB-EC"/>
</dbReference>
<dbReference type="PANTHER" id="PTHR30501">
    <property type="entry name" value="UPF0597 PROTEIN YHAM"/>
    <property type="match status" value="1"/>
</dbReference>
<feature type="domain" description="Serine dehydratase-like alpha subunit" evidence="2">
    <location>
        <begin position="85"/>
        <end position="419"/>
    </location>
</feature>
<name>A0ABU7G3Y5_9ALTE</name>
<evidence type="ECO:0000313" key="3">
    <source>
        <dbReference type="EMBL" id="MEE1673195.1"/>
    </source>
</evidence>
<keyword evidence="3" id="KW-0456">Lyase</keyword>
<evidence type="ECO:0000313" key="4">
    <source>
        <dbReference type="Proteomes" id="UP001310248"/>
    </source>
</evidence>
<dbReference type="PANTHER" id="PTHR30501:SF2">
    <property type="entry name" value="UPF0597 PROTEIN YHAM"/>
    <property type="match status" value="1"/>
</dbReference>
<dbReference type="PIRSF" id="PIRSF006054">
    <property type="entry name" value="UCP006054"/>
    <property type="match status" value="1"/>
</dbReference>
<dbReference type="Proteomes" id="UP001310248">
    <property type="component" value="Unassembled WGS sequence"/>
</dbReference>
<comment type="similarity">
    <text evidence="1">Belongs to the UPF0597 family.</text>
</comment>
<reference evidence="4" key="1">
    <citation type="submission" date="2023-07" db="EMBL/GenBank/DDBJ databases">
        <title>Draft genome sequence of Agarivorans aestuarii strain ZMCS4, a CAZymes producing bacteria isolated from the marine brown algae Clodostephus spongiosus.</title>
        <authorList>
            <person name="Lorente B."/>
            <person name="Cabral C."/>
            <person name="Frias J."/>
            <person name="Faria J."/>
            <person name="Toubarro D."/>
        </authorList>
    </citation>
    <scope>NUCLEOTIDE SEQUENCE [LARGE SCALE GENOMIC DNA]</scope>
    <source>
        <strain evidence="4">ZMCS4</strain>
    </source>
</reference>
<dbReference type="InterPro" id="IPR005130">
    <property type="entry name" value="Ser_deHydtase-like_asu"/>
</dbReference>
<dbReference type="RefSeq" id="WP_329774541.1">
    <property type="nucleotide sequence ID" value="NZ_JAYDYW010000004.1"/>
</dbReference>
<keyword evidence="4" id="KW-1185">Reference proteome</keyword>
<organism evidence="3 4">
    <name type="scientific">Agarivorans aestuarii</name>
    <dbReference type="NCBI Taxonomy" id="1563703"/>
    <lineage>
        <taxon>Bacteria</taxon>
        <taxon>Pseudomonadati</taxon>
        <taxon>Pseudomonadota</taxon>
        <taxon>Gammaproteobacteria</taxon>
        <taxon>Alteromonadales</taxon>
        <taxon>Alteromonadaceae</taxon>
        <taxon>Agarivorans</taxon>
    </lineage>
</organism>
<protein>
    <recommendedName>
        <fullName evidence="1">UPF0597 protein SNR37_002609</fullName>
    </recommendedName>
</protein>
<evidence type="ECO:0000259" key="2">
    <source>
        <dbReference type="Pfam" id="PF03313"/>
    </source>
</evidence>
<gene>
    <name evidence="3" type="ORF">SNR37_002609</name>
</gene>
<sequence length="427" mass="44271">MEQWQQYIDLVQSEVVPALGCTEPVTVALASAKAAELLGGLPDSIQVKVTPNLYKNGMGVFVPGTGKAGLPIAAAVGASAGDASKGLEVLAIISEDALNLAKQMLSQRKVSVSMVSNDDVLHTVVNACRNQDKVEVCIAKSHTRFEYIVKNGEVVEQADAVQCAPASETHHLELSIDRIVDFVEQVPVSQIEFIKRAASLNRALAETGLTGDYGLALGASLQAQVKQGLLSDDLINRSMRLGAAASDARMGGAQQAAMSNSGSGNQGIAATMPVVAYAEIKDLDNDTFVRALMLSHLIAIYVKSKQNKLSALCAATTAAMGASAALTWLMEGDLAAIHRAINSMVGDVSGVFCDGAKAGCAMKVSTGASSAVKSAILAVAGNCVSAQQGIVFESADDSIVQLGVMSKTAMLSTDKAIIATMQNKQAS</sequence>
<dbReference type="EMBL" id="JAYDYW010000004">
    <property type="protein sequence ID" value="MEE1673195.1"/>
    <property type="molecule type" value="Genomic_DNA"/>
</dbReference>
<proteinExistence type="inferred from homology"/>
<dbReference type="Pfam" id="PF03313">
    <property type="entry name" value="SDH_alpha"/>
    <property type="match status" value="1"/>
</dbReference>
<evidence type="ECO:0000256" key="1">
    <source>
        <dbReference type="HAMAP-Rule" id="MF_01845"/>
    </source>
</evidence>
<dbReference type="HAMAP" id="MF_01845">
    <property type="entry name" value="UPF0597"/>
    <property type="match status" value="1"/>
</dbReference>
<dbReference type="InterPro" id="IPR021144">
    <property type="entry name" value="UPF0597"/>
</dbReference>
<comment type="caution">
    <text evidence="3">The sequence shown here is derived from an EMBL/GenBank/DDBJ whole genome shotgun (WGS) entry which is preliminary data.</text>
</comment>
<accession>A0ABU7G3Y5</accession>